<gene>
    <name evidence="1" type="ORF">CO057_02060</name>
</gene>
<evidence type="ECO:0000313" key="1">
    <source>
        <dbReference type="EMBL" id="PJC24571.1"/>
    </source>
</evidence>
<proteinExistence type="predicted"/>
<sequence length="86" mass="9413">MFIWEQDGLKGSKAYNTILNRAVPLVLENKERTDGLRSLQRLNVEDEAAPMRELLAVHGDLHPLADASGRIVLSLVGVDAFAAPFA</sequence>
<dbReference type="Proteomes" id="UP000230251">
    <property type="component" value="Unassembled WGS sequence"/>
</dbReference>
<comment type="caution">
    <text evidence="1">The sequence shown here is derived from an EMBL/GenBank/DDBJ whole genome shotgun (WGS) entry which is preliminary data.</text>
</comment>
<protein>
    <submittedName>
        <fullName evidence="1">Uncharacterized protein</fullName>
    </submittedName>
</protein>
<evidence type="ECO:0000313" key="2">
    <source>
        <dbReference type="Proteomes" id="UP000230251"/>
    </source>
</evidence>
<name>A0A2M8EPE5_9BACT</name>
<dbReference type="AlphaFoldDB" id="A0A2M8EPE5"/>
<dbReference type="EMBL" id="PFSI01000032">
    <property type="protein sequence ID" value="PJC24571.1"/>
    <property type="molecule type" value="Genomic_DNA"/>
</dbReference>
<reference evidence="2" key="1">
    <citation type="submission" date="2017-09" db="EMBL/GenBank/DDBJ databases">
        <title>Depth-based differentiation of microbial function through sediment-hosted aquifers and enrichment of novel symbionts in the deep terrestrial subsurface.</title>
        <authorList>
            <person name="Probst A.J."/>
            <person name="Ladd B."/>
            <person name="Jarett J.K."/>
            <person name="Geller-Mcgrath D.E."/>
            <person name="Sieber C.M.K."/>
            <person name="Emerson J.B."/>
            <person name="Anantharaman K."/>
            <person name="Thomas B.C."/>
            <person name="Malmstrom R."/>
            <person name="Stieglmeier M."/>
            <person name="Klingl A."/>
            <person name="Woyke T."/>
            <person name="Ryan C.M."/>
            <person name="Banfield J.F."/>
        </authorList>
    </citation>
    <scope>NUCLEOTIDE SEQUENCE [LARGE SCALE GENOMIC DNA]</scope>
</reference>
<organism evidence="1 2">
    <name type="scientific">Candidatus Uhrbacteria bacterium CG_4_9_14_0_2_um_filter_41_50</name>
    <dbReference type="NCBI Taxonomy" id="1975031"/>
    <lineage>
        <taxon>Bacteria</taxon>
        <taxon>Candidatus Uhriibacteriota</taxon>
    </lineage>
</organism>
<accession>A0A2M8EPE5</accession>